<dbReference type="AlphaFoldDB" id="A0A329E6Q9"/>
<gene>
    <name evidence="1" type="ORF">C1O25_13160</name>
    <name evidence="2" type="ORF">DET48_11712</name>
</gene>
<name>A0A329E6Q9_VIBDI</name>
<keyword evidence="2" id="KW-0548">Nucleotidyltransferase</keyword>
<organism evidence="2 4">
    <name type="scientific">Vibrio diazotrophicus</name>
    <dbReference type="NCBI Taxonomy" id="685"/>
    <lineage>
        <taxon>Bacteria</taxon>
        <taxon>Pseudomonadati</taxon>
        <taxon>Pseudomonadota</taxon>
        <taxon>Gammaproteobacteria</taxon>
        <taxon>Vibrionales</taxon>
        <taxon>Vibrionaceae</taxon>
        <taxon>Vibrio</taxon>
    </lineage>
</organism>
<dbReference type="CDD" id="cd02513">
    <property type="entry name" value="CMP-NeuAc_Synthase"/>
    <property type="match status" value="1"/>
</dbReference>
<reference evidence="1 3" key="1">
    <citation type="submission" date="2018-01" db="EMBL/GenBank/DDBJ databases">
        <title>Draft genome sequences of six Vibrio diazotrophicus strains isolated from deep-sea sediments of the Baltic Sea.</title>
        <authorList>
            <person name="Castillo D."/>
            <person name="Vandieken V."/>
            <person name="Chiang O."/>
            <person name="Middelboe M."/>
        </authorList>
    </citation>
    <scope>NUCLEOTIDE SEQUENCE [LARGE SCALE GENOMIC DNA]</scope>
    <source>
        <strain evidence="1 3">65.10M</strain>
    </source>
</reference>
<evidence type="ECO:0000313" key="2">
    <source>
        <dbReference type="EMBL" id="RAS61480.1"/>
    </source>
</evidence>
<dbReference type="Proteomes" id="UP000236547">
    <property type="component" value="Unassembled WGS sequence"/>
</dbReference>
<proteinExistence type="predicted"/>
<dbReference type="Proteomes" id="UP000248729">
    <property type="component" value="Unassembled WGS sequence"/>
</dbReference>
<dbReference type="InterPro" id="IPR029044">
    <property type="entry name" value="Nucleotide-diphossugar_trans"/>
</dbReference>
<evidence type="ECO:0000313" key="4">
    <source>
        <dbReference type="Proteomes" id="UP000248729"/>
    </source>
</evidence>
<comment type="caution">
    <text evidence="2">The sequence shown here is derived from an EMBL/GenBank/DDBJ whole genome shotgun (WGS) entry which is preliminary data.</text>
</comment>
<protein>
    <submittedName>
        <fullName evidence="1">CMP-N-acetlyneuraminic acid synthetase</fullName>
    </submittedName>
    <submittedName>
        <fullName evidence="2">N-acylneuraminate cytidylyltransferase</fullName>
    </submittedName>
</protein>
<dbReference type="EMBL" id="POSM01000018">
    <property type="protein sequence ID" value="PNI00137.1"/>
    <property type="molecule type" value="Genomic_DNA"/>
</dbReference>
<reference evidence="2 4" key="2">
    <citation type="submission" date="2018-06" db="EMBL/GenBank/DDBJ databases">
        <title>Freshwater and sediment microbial communities from various areas in North America, analyzing microbe dynamics in response to fracking.</title>
        <authorList>
            <person name="Lamendella R."/>
        </authorList>
    </citation>
    <scope>NUCLEOTIDE SEQUENCE [LARGE SCALE GENOMIC DNA]</scope>
    <source>
        <strain evidence="2 4">99A</strain>
    </source>
</reference>
<dbReference type="EMBL" id="QLTR01000017">
    <property type="protein sequence ID" value="RAS61480.1"/>
    <property type="molecule type" value="Genomic_DNA"/>
</dbReference>
<dbReference type="GO" id="GO:0008781">
    <property type="term" value="F:N-acylneuraminate cytidylyltransferase activity"/>
    <property type="evidence" value="ECO:0007669"/>
    <property type="project" value="TreeGrafter"/>
</dbReference>
<dbReference type="PANTHER" id="PTHR21485">
    <property type="entry name" value="HAD SUPERFAMILY MEMBERS CMAS AND KDSC"/>
    <property type="match status" value="1"/>
</dbReference>
<keyword evidence="2" id="KW-0808">Transferase</keyword>
<sequence>MIDGKRVLAIVPARGGSKRLPQKNVLPLCGKPLIGWSIDAAKQSQYVDEVFVSTDDQQIADIAWEYEIDVPELRPAHLASDTATTVDVLLDVLDKYGSEFDVLVLLQPTSPLRDADHIDEALELYTNKQAESVVSVTPCEHSPLWSNTLPEDGSMGEFISSEALKRSQELATYYRLNGALYIFDIKILQQRKLIQYTSKSFSYVMDNHVSFDIDNAVDFELAEFFMQKRNANTVS</sequence>
<dbReference type="SUPFAM" id="SSF53448">
    <property type="entry name" value="Nucleotide-diphospho-sugar transferases"/>
    <property type="match status" value="1"/>
</dbReference>
<dbReference type="PANTHER" id="PTHR21485:SF6">
    <property type="entry name" value="N-ACYLNEURAMINATE CYTIDYLYLTRANSFERASE-RELATED"/>
    <property type="match status" value="1"/>
</dbReference>
<evidence type="ECO:0000313" key="3">
    <source>
        <dbReference type="Proteomes" id="UP000236547"/>
    </source>
</evidence>
<dbReference type="RefSeq" id="WP_102964361.1">
    <property type="nucleotide sequence ID" value="NZ_JBJKCE010000001.1"/>
</dbReference>
<dbReference type="Pfam" id="PF02348">
    <property type="entry name" value="CTP_transf_3"/>
    <property type="match status" value="1"/>
</dbReference>
<evidence type="ECO:0000313" key="1">
    <source>
        <dbReference type="EMBL" id="PNI00137.1"/>
    </source>
</evidence>
<dbReference type="InterPro" id="IPR050793">
    <property type="entry name" value="CMP-NeuNAc_synthase"/>
</dbReference>
<keyword evidence="3" id="KW-1185">Reference proteome</keyword>
<dbReference type="InterPro" id="IPR003329">
    <property type="entry name" value="Cytidylyl_trans"/>
</dbReference>
<dbReference type="Gene3D" id="3.90.550.10">
    <property type="entry name" value="Spore Coat Polysaccharide Biosynthesis Protein SpsA, Chain A"/>
    <property type="match status" value="1"/>
</dbReference>
<accession>A0A329E6Q9</accession>